<dbReference type="EMBL" id="CP002545">
    <property type="protein sequence ID" value="ADY52608.1"/>
    <property type="molecule type" value="Genomic_DNA"/>
</dbReference>
<dbReference type="HOGENOM" id="CLU_2275045_0_0_10"/>
<dbReference type="KEGG" id="psn:Pedsa_2056"/>
<evidence type="ECO:0000313" key="2">
    <source>
        <dbReference type="EMBL" id="ADY52608.1"/>
    </source>
</evidence>
<feature type="coiled-coil region" evidence="1">
    <location>
        <begin position="11"/>
        <end position="38"/>
    </location>
</feature>
<reference evidence="2 3" key="1">
    <citation type="journal article" date="2011" name="Stand. Genomic Sci.">
        <title>Complete genome sequence of the gliding, heparinolytic Pedobacter saltans type strain (113).</title>
        <authorList>
            <person name="Liolios K."/>
            <person name="Sikorski J."/>
            <person name="Lu M."/>
            <person name="Nolan M."/>
            <person name="Lapidus A."/>
            <person name="Lucas S."/>
            <person name="Hammon N."/>
            <person name="Deshpande S."/>
            <person name="Cheng J.F."/>
            <person name="Tapia R."/>
            <person name="Han C."/>
            <person name="Goodwin L."/>
            <person name="Pitluck S."/>
            <person name="Huntemann M."/>
            <person name="Ivanova N."/>
            <person name="Pagani I."/>
            <person name="Mavromatis K."/>
            <person name="Ovchinikova G."/>
            <person name="Pati A."/>
            <person name="Chen A."/>
            <person name="Palaniappan K."/>
            <person name="Land M."/>
            <person name="Hauser L."/>
            <person name="Brambilla E.M."/>
            <person name="Kotsyurbenko O."/>
            <person name="Rohde M."/>
            <person name="Tindall B.J."/>
            <person name="Abt B."/>
            <person name="Goker M."/>
            <person name="Detter J.C."/>
            <person name="Woyke T."/>
            <person name="Bristow J."/>
            <person name="Eisen J.A."/>
            <person name="Markowitz V."/>
            <person name="Hugenholtz P."/>
            <person name="Klenk H.P."/>
            <person name="Kyrpides N.C."/>
        </authorList>
    </citation>
    <scope>NUCLEOTIDE SEQUENCE [LARGE SCALE GENOMIC DNA]</scope>
    <source>
        <strain evidence="3">ATCC 51119 / DSM 12145 / JCM 21818 / LMG 10337 / NBRC 100064 / NCIMB 13643</strain>
    </source>
</reference>
<reference evidence="3" key="2">
    <citation type="submission" date="2011-02" db="EMBL/GenBank/DDBJ databases">
        <title>The complete genome of Pedobacter saltans DSM 12145.</title>
        <authorList>
            <consortium name="US DOE Joint Genome Institute (JGI-PGF)"/>
            <person name="Lucas S."/>
            <person name="Copeland A."/>
            <person name="Lapidus A."/>
            <person name="Bruce D."/>
            <person name="Goodwin L."/>
            <person name="Pitluck S."/>
            <person name="Kyrpides N."/>
            <person name="Mavromatis K."/>
            <person name="Pagani I."/>
            <person name="Ivanova N."/>
            <person name="Ovchinnikova G."/>
            <person name="Lu M."/>
            <person name="Detter J.C."/>
            <person name="Han C."/>
            <person name="Land M."/>
            <person name="Hauser L."/>
            <person name="Markowitz V."/>
            <person name="Cheng J.-F."/>
            <person name="Hugenholtz P."/>
            <person name="Woyke T."/>
            <person name="Wu D."/>
            <person name="Tindall B."/>
            <person name="Pomrenke H.G."/>
            <person name="Brambilla E."/>
            <person name="Klenk H.-P."/>
            <person name="Eisen J.A."/>
        </authorList>
    </citation>
    <scope>NUCLEOTIDE SEQUENCE [LARGE SCALE GENOMIC DNA]</scope>
    <source>
        <strain evidence="3">ATCC 51119 / DSM 12145 / JCM 21818 / LMG 10337 / NBRC 100064 / NCIMB 13643</strain>
    </source>
</reference>
<organism evidence="2 3">
    <name type="scientific">Pseudopedobacter saltans (strain ATCC 51119 / DSM 12145 / JCM 21818 / CCUG 39354 / LMG 10337 / NBRC 100064 / NCIMB 13643)</name>
    <name type="common">Pedobacter saltans</name>
    <dbReference type="NCBI Taxonomy" id="762903"/>
    <lineage>
        <taxon>Bacteria</taxon>
        <taxon>Pseudomonadati</taxon>
        <taxon>Bacteroidota</taxon>
        <taxon>Sphingobacteriia</taxon>
        <taxon>Sphingobacteriales</taxon>
        <taxon>Sphingobacteriaceae</taxon>
        <taxon>Pseudopedobacter</taxon>
    </lineage>
</organism>
<dbReference type="AlphaFoldDB" id="F0SAI8"/>
<keyword evidence="1" id="KW-0175">Coiled coil</keyword>
<proteinExistence type="predicted"/>
<evidence type="ECO:0000256" key="1">
    <source>
        <dbReference type="SAM" id="Coils"/>
    </source>
</evidence>
<sequence length="102" mass="11636">MITLRVSLSHIAFSDNASNELKAELKRIENKLDINSLKENKNDGKHVDLIFPVFFINKSEECKGKYNVKNSEQTYCSFGGYVIDSPVQLQEPIILNLYNVVN</sequence>
<dbReference type="Proteomes" id="UP000000310">
    <property type="component" value="Chromosome"/>
</dbReference>
<evidence type="ECO:0000313" key="3">
    <source>
        <dbReference type="Proteomes" id="UP000000310"/>
    </source>
</evidence>
<gene>
    <name evidence="2" type="ordered locus">Pedsa_2056</name>
</gene>
<name>F0SAI8_PSESL</name>
<dbReference type="RefSeq" id="WP_013633095.1">
    <property type="nucleotide sequence ID" value="NC_015177.1"/>
</dbReference>
<keyword evidence="3" id="KW-1185">Reference proteome</keyword>
<accession>F0SAI8</accession>
<protein>
    <submittedName>
        <fullName evidence="2">Uncharacterized protein</fullName>
    </submittedName>
</protein>